<name>A0A7L3PLL6_9DEND</name>
<feature type="region of interest" description="Disordered" evidence="13">
    <location>
        <begin position="1"/>
        <end position="53"/>
    </location>
</feature>
<feature type="domain" description="C2H2-type" evidence="14">
    <location>
        <begin position="86"/>
        <end position="113"/>
    </location>
</feature>
<dbReference type="PROSITE" id="PS50157">
    <property type="entry name" value="ZINC_FINGER_C2H2_2"/>
    <property type="match status" value="4"/>
</dbReference>
<feature type="non-terminal residue" evidence="15">
    <location>
        <position position="1"/>
    </location>
</feature>
<evidence type="ECO:0000256" key="8">
    <source>
        <dbReference type="ARBA" id="ARBA00023015"/>
    </source>
</evidence>
<dbReference type="FunFam" id="3.30.160.60:FF:001325">
    <property type="entry name" value="zinc finger protein 200"/>
    <property type="match status" value="1"/>
</dbReference>
<dbReference type="AlphaFoldDB" id="A0A7L3PLL6"/>
<dbReference type="SMART" id="SM00355">
    <property type="entry name" value="ZnF_C2H2"/>
    <property type="match status" value="4"/>
</dbReference>
<dbReference type="EMBL" id="VZUH01005873">
    <property type="protein sequence ID" value="NXU90551.1"/>
    <property type="molecule type" value="Genomic_DNA"/>
</dbReference>
<evidence type="ECO:0000256" key="11">
    <source>
        <dbReference type="ARBA" id="ARBA00023242"/>
    </source>
</evidence>
<keyword evidence="4" id="KW-0479">Metal-binding</keyword>
<evidence type="ECO:0000256" key="9">
    <source>
        <dbReference type="ARBA" id="ARBA00023125"/>
    </source>
</evidence>
<feature type="domain" description="C2H2-type" evidence="14">
    <location>
        <begin position="170"/>
        <end position="197"/>
    </location>
</feature>
<proteinExistence type="inferred from homology"/>
<comment type="subcellular location">
    <subcellularLocation>
        <location evidence="2">Nucleus</location>
    </subcellularLocation>
</comment>
<evidence type="ECO:0000256" key="1">
    <source>
        <dbReference type="ARBA" id="ARBA00003767"/>
    </source>
</evidence>
<evidence type="ECO:0000313" key="15">
    <source>
        <dbReference type="EMBL" id="NXU90551.1"/>
    </source>
</evidence>
<evidence type="ECO:0000313" key="16">
    <source>
        <dbReference type="Proteomes" id="UP000551443"/>
    </source>
</evidence>
<dbReference type="FunFam" id="3.30.160.60:FF:000009">
    <property type="entry name" value="zinc finger protein 79 isoform X2"/>
    <property type="match status" value="1"/>
</dbReference>
<dbReference type="InterPro" id="IPR036236">
    <property type="entry name" value="Znf_C2H2_sf"/>
</dbReference>
<keyword evidence="7" id="KW-0862">Zinc</keyword>
<feature type="domain" description="C2H2-type" evidence="14">
    <location>
        <begin position="142"/>
        <end position="169"/>
    </location>
</feature>
<sequence length="197" mass="22652">STQSTEDKSPQQNLVAEAVLNRSTAQEVSGEEKPQRSWRRRGSKPSPGCCEEERATPCREGRWSFSQSSDLVEQHRQMIHSGEWPYPCGDCGKSFTDISTLMQHHHIHTGECPCECPKCGKSFQTSSNLMKHQRTHAGERPFSCTRCRKSFNQNSQLARHWCIHDGERPFRCGERGKSFSHNSHLLRHQRIHRGERP</sequence>
<evidence type="ECO:0000256" key="6">
    <source>
        <dbReference type="ARBA" id="ARBA00022771"/>
    </source>
</evidence>
<protein>
    <submittedName>
        <fullName evidence="15">ZN154 protein</fullName>
    </submittedName>
</protein>
<dbReference type="GO" id="GO:0005634">
    <property type="term" value="C:nucleus"/>
    <property type="evidence" value="ECO:0007669"/>
    <property type="project" value="UniProtKB-SubCell"/>
</dbReference>
<organism evidence="15 16">
    <name type="scientific">Xiphorhynchus elegans</name>
    <name type="common">elegant woodcreeper</name>
    <dbReference type="NCBI Taxonomy" id="269412"/>
    <lineage>
        <taxon>Eukaryota</taxon>
        <taxon>Metazoa</taxon>
        <taxon>Chordata</taxon>
        <taxon>Craniata</taxon>
        <taxon>Vertebrata</taxon>
        <taxon>Euteleostomi</taxon>
        <taxon>Archelosauria</taxon>
        <taxon>Archosauria</taxon>
        <taxon>Dinosauria</taxon>
        <taxon>Saurischia</taxon>
        <taxon>Theropoda</taxon>
        <taxon>Coelurosauria</taxon>
        <taxon>Aves</taxon>
        <taxon>Neognathae</taxon>
        <taxon>Neoaves</taxon>
        <taxon>Telluraves</taxon>
        <taxon>Australaves</taxon>
        <taxon>Passeriformes</taxon>
        <taxon>Dendrocolaptidae</taxon>
        <taxon>Xiphorhynchus</taxon>
    </lineage>
</organism>
<comment type="similarity">
    <text evidence="3">Belongs to the krueppel C2H2-type zinc-finger protein family.</text>
</comment>
<keyword evidence="8" id="KW-0805">Transcription regulation</keyword>
<evidence type="ECO:0000256" key="2">
    <source>
        <dbReference type="ARBA" id="ARBA00004123"/>
    </source>
</evidence>
<keyword evidence="11" id="KW-0539">Nucleus</keyword>
<dbReference type="PROSITE" id="PS00028">
    <property type="entry name" value="ZINC_FINGER_C2H2_1"/>
    <property type="match status" value="3"/>
</dbReference>
<dbReference type="GO" id="GO:0003677">
    <property type="term" value="F:DNA binding"/>
    <property type="evidence" value="ECO:0007669"/>
    <property type="project" value="UniProtKB-KW"/>
</dbReference>
<evidence type="ECO:0000256" key="3">
    <source>
        <dbReference type="ARBA" id="ARBA00006991"/>
    </source>
</evidence>
<evidence type="ECO:0000256" key="13">
    <source>
        <dbReference type="SAM" id="MobiDB-lite"/>
    </source>
</evidence>
<accession>A0A7L3PLL6</accession>
<reference evidence="15 16" key="1">
    <citation type="submission" date="2019-09" db="EMBL/GenBank/DDBJ databases">
        <title>Bird 10,000 Genomes (B10K) Project - Family phase.</title>
        <authorList>
            <person name="Zhang G."/>
        </authorList>
    </citation>
    <scope>NUCLEOTIDE SEQUENCE [LARGE SCALE GENOMIC DNA]</scope>
    <source>
        <strain evidence="15">OUT-0059</strain>
        <tissue evidence="15">Muscle</tissue>
    </source>
</reference>
<gene>
    <name evidence="15" type="primary">Znf154_0</name>
    <name evidence="15" type="ORF">XIPELE_R01869</name>
</gene>
<dbReference type="SUPFAM" id="SSF57667">
    <property type="entry name" value="beta-beta-alpha zinc fingers"/>
    <property type="match status" value="3"/>
</dbReference>
<comment type="caution">
    <text evidence="15">The sequence shown here is derived from an EMBL/GenBank/DDBJ whole genome shotgun (WGS) entry which is preliminary data.</text>
</comment>
<keyword evidence="9" id="KW-0238">DNA-binding</keyword>
<dbReference type="GO" id="GO:0008270">
    <property type="term" value="F:zinc ion binding"/>
    <property type="evidence" value="ECO:0007669"/>
    <property type="project" value="UniProtKB-KW"/>
</dbReference>
<dbReference type="InterPro" id="IPR013087">
    <property type="entry name" value="Znf_C2H2_type"/>
</dbReference>
<feature type="non-terminal residue" evidence="15">
    <location>
        <position position="197"/>
    </location>
</feature>
<keyword evidence="10" id="KW-0804">Transcription</keyword>
<evidence type="ECO:0000256" key="7">
    <source>
        <dbReference type="ARBA" id="ARBA00022833"/>
    </source>
</evidence>
<evidence type="ECO:0000256" key="4">
    <source>
        <dbReference type="ARBA" id="ARBA00022723"/>
    </source>
</evidence>
<evidence type="ECO:0000259" key="14">
    <source>
        <dbReference type="PROSITE" id="PS50157"/>
    </source>
</evidence>
<dbReference type="Gene3D" id="3.30.160.60">
    <property type="entry name" value="Classic Zinc Finger"/>
    <property type="match status" value="4"/>
</dbReference>
<keyword evidence="16" id="KW-1185">Reference proteome</keyword>
<evidence type="ECO:0000256" key="12">
    <source>
        <dbReference type="PROSITE-ProRule" id="PRU00042"/>
    </source>
</evidence>
<evidence type="ECO:0000256" key="5">
    <source>
        <dbReference type="ARBA" id="ARBA00022737"/>
    </source>
</evidence>
<comment type="function">
    <text evidence="1">May be involved in transcriptional regulation.</text>
</comment>
<dbReference type="FunFam" id="3.30.160.60:FF:002343">
    <property type="entry name" value="Zinc finger protein 33A"/>
    <property type="match status" value="2"/>
</dbReference>
<dbReference type="PANTHER" id="PTHR24377">
    <property type="entry name" value="IP01015P-RELATED"/>
    <property type="match status" value="1"/>
</dbReference>
<feature type="domain" description="C2H2-type" evidence="14">
    <location>
        <begin position="114"/>
        <end position="141"/>
    </location>
</feature>
<dbReference type="InterPro" id="IPR050826">
    <property type="entry name" value="Krueppel_C2H2_ZnFinger"/>
</dbReference>
<keyword evidence="6 12" id="KW-0863">Zinc-finger</keyword>
<evidence type="ECO:0000256" key="10">
    <source>
        <dbReference type="ARBA" id="ARBA00023163"/>
    </source>
</evidence>
<keyword evidence="5" id="KW-0677">Repeat</keyword>
<dbReference type="Proteomes" id="UP000551443">
    <property type="component" value="Unassembled WGS sequence"/>
</dbReference>
<dbReference type="Pfam" id="PF00096">
    <property type="entry name" value="zf-C2H2"/>
    <property type="match status" value="4"/>
</dbReference>